<organism evidence="1 2">
    <name type="scientific">Oesophagostomum dentatum</name>
    <name type="common">Nodular worm</name>
    <dbReference type="NCBI Taxonomy" id="61180"/>
    <lineage>
        <taxon>Eukaryota</taxon>
        <taxon>Metazoa</taxon>
        <taxon>Ecdysozoa</taxon>
        <taxon>Nematoda</taxon>
        <taxon>Chromadorea</taxon>
        <taxon>Rhabditida</taxon>
        <taxon>Rhabditina</taxon>
        <taxon>Rhabditomorpha</taxon>
        <taxon>Strongyloidea</taxon>
        <taxon>Strongylidae</taxon>
        <taxon>Oesophagostomum</taxon>
    </lineage>
</organism>
<name>A0A0B1SH56_OESDE</name>
<gene>
    <name evidence="1" type="ORF">OESDEN_16030</name>
</gene>
<reference evidence="1 2" key="1">
    <citation type="submission" date="2014-03" db="EMBL/GenBank/DDBJ databases">
        <title>Draft genome of the hookworm Oesophagostomum dentatum.</title>
        <authorList>
            <person name="Mitreva M."/>
        </authorList>
    </citation>
    <scope>NUCLEOTIDE SEQUENCE [LARGE SCALE GENOMIC DNA]</scope>
    <source>
        <strain evidence="1 2">OD-Hann</strain>
    </source>
</reference>
<sequence>MVLDNKSSARFKKDSHISSVINSDSSLLCNERMVCLHAGGSGSGWLPCASSDRS</sequence>
<dbReference type="AlphaFoldDB" id="A0A0B1SH56"/>
<evidence type="ECO:0000313" key="2">
    <source>
        <dbReference type="Proteomes" id="UP000053660"/>
    </source>
</evidence>
<dbReference type="EMBL" id="KN569353">
    <property type="protein sequence ID" value="KHJ84259.1"/>
    <property type="molecule type" value="Genomic_DNA"/>
</dbReference>
<protein>
    <submittedName>
        <fullName evidence="1">Uncharacterized protein</fullName>
    </submittedName>
</protein>
<keyword evidence="2" id="KW-1185">Reference proteome</keyword>
<evidence type="ECO:0000313" key="1">
    <source>
        <dbReference type="EMBL" id="KHJ84259.1"/>
    </source>
</evidence>
<accession>A0A0B1SH56</accession>
<dbReference type="Proteomes" id="UP000053660">
    <property type="component" value="Unassembled WGS sequence"/>
</dbReference>
<proteinExistence type="predicted"/>